<dbReference type="PROSITE" id="PS50005">
    <property type="entry name" value="TPR"/>
    <property type="match status" value="2"/>
</dbReference>
<dbReference type="GO" id="GO:0030313">
    <property type="term" value="C:cell envelope"/>
    <property type="evidence" value="ECO:0007669"/>
    <property type="project" value="UniProtKB-SubCell"/>
</dbReference>
<keyword evidence="6" id="KW-1133">Transmembrane helix</keyword>
<dbReference type="RefSeq" id="WP_104415856.1">
    <property type="nucleotide sequence ID" value="NZ_PTIT01000008.1"/>
</dbReference>
<feature type="transmembrane region" description="Helical" evidence="6">
    <location>
        <begin position="6"/>
        <end position="25"/>
    </location>
</feature>
<dbReference type="SMART" id="SM00028">
    <property type="entry name" value="TPR"/>
    <property type="match status" value="2"/>
</dbReference>
<feature type="transmembrane region" description="Helical" evidence="6">
    <location>
        <begin position="97"/>
        <end position="116"/>
    </location>
</feature>
<dbReference type="Pfam" id="PF23914">
    <property type="entry name" value="TPR_CcmH_CycH"/>
    <property type="match status" value="1"/>
</dbReference>
<feature type="repeat" description="TPR" evidence="5">
    <location>
        <begin position="163"/>
        <end position="196"/>
    </location>
</feature>
<dbReference type="OrthoDB" id="9776053at2"/>
<reference evidence="10 11" key="2">
    <citation type="submission" date="2018-02" db="EMBL/GenBank/DDBJ databases">
        <title>Subsurface microbial communities from deep shales in Ohio and West Virginia, USA.</title>
        <authorList>
            <person name="Wrighton K."/>
        </authorList>
    </citation>
    <scope>NUCLEOTIDE SEQUENCE [LARGE SCALE GENOMIC DNA]</scope>
    <source>
        <strain evidence="10 11">UTICA-S1B9</strain>
    </source>
</reference>
<reference evidence="9 12" key="1">
    <citation type="submission" date="2018-02" db="EMBL/GenBank/DDBJ databases">
        <title>Deep subsurface shale carbon reservoir microbial communities from Ohio and West Virginia, USA.</title>
        <authorList>
            <person name="Wrighton K."/>
        </authorList>
    </citation>
    <scope>NUCLEOTIDE SEQUENCE [LARGE SCALE GENOMIC DNA]</scope>
    <source>
        <strain evidence="9 12">UTICA-S1B6</strain>
    </source>
</reference>
<dbReference type="InterPro" id="IPR056412">
    <property type="entry name" value="Ig_CycH"/>
</dbReference>
<evidence type="ECO:0000256" key="2">
    <source>
        <dbReference type="ARBA" id="ARBA00022737"/>
    </source>
</evidence>
<protein>
    <submittedName>
        <fullName evidence="10">Cytochrome c-type biogenesis protein CcmH</fullName>
    </submittedName>
</protein>
<dbReference type="AlphaFoldDB" id="A0A2S6G7F1"/>
<feature type="domain" description="Cytochrome c-type biogenesis protein H Ig-like" evidence="7">
    <location>
        <begin position="307"/>
        <end position="417"/>
    </location>
</feature>
<dbReference type="InterPro" id="IPR056413">
    <property type="entry name" value="TPR_CcmH_CycH"/>
</dbReference>
<comment type="caution">
    <text evidence="10">The sequence shown here is derived from an EMBL/GenBank/DDBJ whole genome shotgun (WGS) entry which is preliminary data.</text>
</comment>
<feature type="domain" description="Cytochrome c-type biogenesis protein H TPR" evidence="8">
    <location>
        <begin position="141"/>
        <end position="270"/>
    </location>
</feature>
<evidence type="ECO:0000256" key="1">
    <source>
        <dbReference type="ARBA" id="ARBA00004196"/>
    </source>
</evidence>
<sequence length="422" mass="46422">MTETFWIAATVFILFALVFVLYPVFFHRPKARIEADLRHQNLLAYRSRLKELEREHEAGILDDESFDQLKEELAGAMLDDVPENQAPEKRVPGRRSAIVVALIALVFLPVGTYLGYQQWGAMDQVEQFITMQEMEASGGNKAVRMAELAEQLRDRLEESPDNAEGWAMLGQTYMRIEQYEKASRAYQQLADVVEGNANARATALGLAAQAQFFASQGQMTPEVVDTIEAAKALNPDEVNSLGLEGIYAFGQENYREAIESWERILEVAPDHPQVASIREGVAEAYRRLGETPPVPQAPEPVASEGVDLRVSLAEDVKQQVSDDTTLFIFARPVGASDGPPLAVARMTAGNLPADIRLDDNYAMSPQAAISGQQEVTVVARLSRTGSVQPQPGDWQGQVQASVMAPGEQGQPVLLVIDEQLTN</sequence>
<dbReference type="PANTHER" id="PTHR47870:SF4">
    <property type="entry name" value="CYTOCHROME C-TYPE BIOGENESIS PROTEIN CYCH"/>
    <property type="match status" value="1"/>
</dbReference>
<evidence type="ECO:0000313" key="9">
    <source>
        <dbReference type="EMBL" id="PPK51958.1"/>
    </source>
</evidence>
<dbReference type="PANTHER" id="PTHR47870">
    <property type="entry name" value="CYTOCHROME C-TYPE BIOGENESIS PROTEIN CCMH"/>
    <property type="match status" value="1"/>
</dbReference>
<evidence type="ECO:0000313" key="11">
    <source>
        <dbReference type="Proteomes" id="UP000239446"/>
    </source>
</evidence>
<comment type="subcellular location">
    <subcellularLocation>
        <location evidence="1">Cell envelope</location>
    </subcellularLocation>
</comment>
<keyword evidence="3" id="KW-0201">Cytochrome c-type biogenesis</keyword>
<dbReference type="GO" id="GO:0017004">
    <property type="term" value="P:cytochrome complex assembly"/>
    <property type="evidence" value="ECO:0007669"/>
    <property type="project" value="UniProtKB-KW"/>
</dbReference>
<evidence type="ECO:0000256" key="6">
    <source>
        <dbReference type="SAM" id="Phobius"/>
    </source>
</evidence>
<keyword evidence="4 5" id="KW-0802">TPR repeat</keyword>
<evidence type="ECO:0000259" key="7">
    <source>
        <dbReference type="Pfam" id="PF23892"/>
    </source>
</evidence>
<dbReference type="Proteomes" id="UP000239648">
    <property type="component" value="Unassembled WGS sequence"/>
</dbReference>
<dbReference type="GO" id="GO:0005886">
    <property type="term" value="C:plasma membrane"/>
    <property type="evidence" value="ECO:0007669"/>
    <property type="project" value="TreeGrafter"/>
</dbReference>
<keyword evidence="2" id="KW-0677">Repeat</keyword>
<dbReference type="EMBL" id="PTIU01000008">
    <property type="protein sequence ID" value="PPK54994.1"/>
    <property type="molecule type" value="Genomic_DNA"/>
</dbReference>
<dbReference type="NCBIfam" id="TIGR03142">
    <property type="entry name" value="cytochro_ccmI"/>
    <property type="match status" value="1"/>
</dbReference>
<dbReference type="InterPro" id="IPR011990">
    <property type="entry name" value="TPR-like_helical_dom_sf"/>
</dbReference>
<dbReference type="InterPro" id="IPR051263">
    <property type="entry name" value="C-type_cytochrome_biogenesis"/>
</dbReference>
<dbReference type="InterPro" id="IPR017560">
    <property type="entry name" value="Cyt_c_biogenesis_CcmI"/>
</dbReference>
<evidence type="ECO:0000259" key="8">
    <source>
        <dbReference type="Pfam" id="PF23914"/>
    </source>
</evidence>
<feature type="repeat" description="TPR" evidence="5">
    <location>
        <begin position="238"/>
        <end position="271"/>
    </location>
</feature>
<keyword evidence="6" id="KW-0812">Transmembrane</keyword>
<dbReference type="EMBL" id="PTIT01000008">
    <property type="protein sequence ID" value="PPK51958.1"/>
    <property type="molecule type" value="Genomic_DNA"/>
</dbReference>
<proteinExistence type="predicted"/>
<name>A0A2S6G7F1_9GAMM</name>
<evidence type="ECO:0000256" key="4">
    <source>
        <dbReference type="ARBA" id="ARBA00022803"/>
    </source>
</evidence>
<dbReference type="SUPFAM" id="SSF48452">
    <property type="entry name" value="TPR-like"/>
    <property type="match status" value="1"/>
</dbReference>
<evidence type="ECO:0000313" key="12">
    <source>
        <dbReference type="Proteomes" id="UP000239648"/>
    </source>
</evidence>
<dbReference type="Pfam" id="PF23892">
    <property type="entry name" value="Ig_CycH"/>
    <property type="match status" value="1"/>
</dbReference>
<gene>
    <name evidence="10" type="ORF">B0H24_100854</name>
    <name evidence="9" type="ORF">BY455_10854</name>
</gene>
<organism evidence="10 11">
    <name type="scientific">Marinobacter persicus</name>
    <dbReference type="NCBI Taxonomy" id="930118"/>
    <lineage>
        <taxon>Bacteria</taxon>
        <taxon>Pseudomonadati</taxon>
        <taxon>Pseudomonadota</taxon>
        <taxon>Gammaproteobacteria</taxon>
        <taxon>Pseudomonadales</taxon>
        <taxon>Marinobacteraceae</taxon>
        <taxon>Marinobacter</taxon>
    </lineage>
</organism>
<dbReference type="Proteomes" id="UP000239446">
    <property type="component" value="Unassembled WGS sequence"/>
</dbReference>
<evidence type="ECO:0000256" key="3">
    <source>
        <dbReference type="ARBA" id="ARBA00022748"/>
    </source>
</evidence>
<keyword evidence="12" id="KW-1185">Reference proteome</keyword>
<accession>A0A2S6G7F1</accession>
<dbReference type="InterPro" id="IPR019734">
    <property type="entry name" value="TPR_rpt"/>
</dbReference>
<dbReference type="Gene3D" id="1.25.40.10">
    <property type="entry name" value="Tetratricopeptide repeat domain"/>
    <property type="match status" value="1"/>
</dbReference>
<keyword evidence="6" id="KW-0472">Membrane</keyword>
<evidence type="ECO:0000256" key="5">
    <source>
        <dbReference type="PROSITE-ProRule" id="PRU00339"/>
    </source>
</evidence>
<evidence type="ECO:0000313" key="10">
    <source>
        <dbReference type="EMBL" id="PPK54994.1"/>
    </source>
</evidence>